<comment type="caution">
    <text evidence="3">The sequence shown here is derived from an EMBL/GenBank/DDBJ whole genome shotgun (WGS) entry which is preliminary data.</text>
</comment>
<gene>
    <name evidence="3" type="ORF">ULMS_24330</name>
</gene>
<dbReference type="InterPro" id="IPR021255">
    <property type="entry name" value="DUF2807"/>
</dbReference>
<keyword evidence="4" id="KW-1185">Reference proteome</keyword>
<evidence type="ECO:0000259" key="2">
    <source>
        <dbReference type="Pfam" id="PF10988"/>
    </source>
</evidence>
<organism evidence="3 4">
    <name type="scientific">Patiriisocius marinistellae</name>
    <dbReference type="NCBI Taxonomy" id="2494560"/>
    <lineage>
        <taxon>Bacteria</taxon>
        <taxon>Pseudomonadati</taxon>
        <taxon>Bacteroidota</taxon>
        <taxon>Flavobacteriia</taxon>
        <taxon>Flavobacteriales</taxon>
        <taxon>Flavobacteriaceae</taxon>
        <taxon>Patiriisocius</taxon>
    </lineage>
</organism>
<evidence type="ECO:0000256" key="1">
    <source>
        <dbReference type="SAM" id="SignalP"/>
    </source>
</evidence>
<dbReference type="Gene3D" id="2.160.20.120">
    <property type="match status" value="1"/>
</dbReference>
<feature type="signal peptide" evidence="1">
    <location>
        <begin position="1"/>
        <end position="20"/>
    </location>
</feature>
<dbReference type="EMBL" id="BKCF01000005">
    <property type="protein sequence ID" value="GEQ86925.1"/>
    <property type="molecule type" value="Genomic_DNA"/>
</dbReference>
<dbReference type="AlphaFoldDB" id="A0A5J4G2R2"/>
<feature type="domain" description="Putative auto-transporter adhesin head GIN" evidence="2">
    <location>
        <begin position="41"/>
        <end position="234"/>
    </location>
</feature>
<sequence length="250" mass="28020">MKKLLLILSVLWLVSCTSPQDSLNCFQSAGKIIETEMSVAPFTKIIVWERTQLFISQGETQRVVIETGENLLDDVELQVIDGELNIFNNNSCNLVRDYGITKVYVTSPNINQIRSSTGLTTQSIGVLRFPELLLLSEDQDNEDEFHTDGDFILDLDVQNLRIVANGLSRFYLKGSAERADFGLFSSDCGIEARDLVIQNLNIFHRSTDVMVVNPQQSITGRIVSVGNCISTNRPPIINVETPYRGELIFE</sequence>
<accession>A0A5J4G2R2</accession>
<evidence type="ECO:0000313" key="4">
    <source>
        <dbReference type="Proteomes" id="UP000326994"/>
    </source>
</evidence>
<keyword evidence="1" id="KW-0732">Signal</keyword>
<proteinExistence type="predicted"/>
<dbReference type="RefSeq" id="WP_151894846.1">
    <property type="nucleotide sequence ID" value="NZ_BKCF01000005.1"/>
</dbReference>
<dbReference type="OrthoDB" id="1466971at2"/>
<protein>
    <recommendedName>
        <fullName evidence="2">Putative auto-transporter adhesin head GIN domain-containing protein</fullName>
    </recommendedName>
</protein>
<feature type="chain" id="PRO_5023922127" description="Putative auto-transporter adhesin head GIN domain-containing protein" evidence="1">
    <location>
        <begin position="21"/>
        <end position="250"/>
    </location>
</feature>
<name>A0A5J4G2R2_9FLAO</name>
<dbReference type="PROSITE" id="PS51257">
    <property type="entry name" value="PROKAR_LIPOPROTEIN"/>
    <property type="match status" value="1"/>
</dbReference>
<evidence type="ECO:0000313" key="3">
    <source>
        <dbReference type="EMBL" id="GEQ86925.1"/>
    </source>
</evidence>
<reference evidence="3 4" key="1">
    <citation type="submission" date="2019-08" db="EMBL/GenBank/DDBJ databases">
        <title>Ulvibacter marinistellae sp. nov., isolated from a starfish, Patiria pectinifera.</title>
        <authorList>
            <person name="Kawano K."/>
            <person name="Ushijima N."/>
            <person name="Kihara M."/>
            <person name="Itoh H."/>
        </authorList>
    </citation>
    <scope>NUCLEOTIDE SEQUENCE [LARGE SCALE GENOMIC DNA]</scope>
    <source>
        <strain evidence="3 4">KK4</strain>
    </source>
</reference>
<dbReference type="Proteomes" id="UP000326994">
    <property type="component" value="Unassembled WGS sequence"/>
</dbReference>
<dbReference type="Pfam" id="PF10988">
    <property type="entry name" value="DUF2807"/>
    <property type="match status" value="1"/>
</dbReference>